<dbReference type="InterPro" id="IPR047865">
    <property type="entry name" value="Ribosomal_uL10_bac_type"/>
</dbReference>
<keyword evidence="2 5" id="KW-0689">Ribosomal protein</keyword>
<reference evidence="6" key="2">
    <citation type="journal article" date="2021" name="PeerJ">
        <title>Extensive microbial diversity within the chicken gut microbiome revealed by metagenomics and culture.</title>
        <authorList>
            <person name="Gilroy R."/>
            <person name="Ravi A."/>
            <person name="Getino M."/>
            <person name="Pursley I."/>
            <person name="Horton D.L."/>
            <person name="Alikhan N.F."/>
            <person name="Baker D."/>
            <person name="Gharbi K."/>
            <person name="Hall N."/>
            <person name="Watson M."/>
            <person name="Adriaenssens E.M."/>
            <person name="Foster-Nyarko E."/>
            <person name="Jarju S."/>
            <person name="Secka A."/>
            <person name="Antonio M."/>
            <person name="Oren A."/>
            <person name="Chaudhuri R.R."/>
            <person name="La Ragione R."/>
            <person name="Hildebrand F."/>
            <person name="Pallen M.J."/>
        </authorList>
    </citation>
    <scope>NUCLEOTIDE SEQUENCE</scope>
    <source>
        <strain evidence="6">9366</strain>
    </source>
</reference>
<dbReference type="NCBIfam" id="NF000955">
    <property type="entry name" value="PRK00099.1-1"/>
    <property type="match status" value="1"/>
</dbReference>
<dbReference type="GO" id="GO:0070180">
    <property type="term" value="F:large ribosomal subunit rRNA binding"/>
    <property type="evidence" value="ECO:0007669"/>
    <property type="project" value="UniProtKB-UniRule"/>
</dbReference>
<dbReference type="Proteomes" id="UP000824145">
    <property type="component" value="Unassembled WGS sequence"/>
</dbReference>
<dbReference type="GO" id="GO:1990904">
    <property type="term" value="C:ribonucleoprotein complex"/>
    <property type="evidence" value="ECO:0007669"/>
    <property type="project" value="UniProtKB-KW"/>
</dbReference>
<sequence length="163" mass="17635">MALTREQKASQIEEIAELLQNCKSFVIVSYKGISVADDTALRVKFRQAGVTYKVLKNRLVLKAMEKLGISGYNESLEGSSALAFSMTDPLAGPKVIAEMSATVKALEVKCGRMDDMYLDVEKVNALAKIPSKETLLAQLLGMLLSPITGLAVALNQVAEKQAQ</sequence>
<dbReference type="InterPro" id="IPR043141">
    <property type="entry name" value="Ribosomal_uL10-like_sf"/>
</dbReference>
<protein>
    <recommendedName>
        <fullName evidence="4 5">Large ribosomal subunit protein uL10</fullName>
    </recommendedName>
</protein>
<comment type="similarity">
    <text evidence="1 5">Belongs to the universal ribosomal protein uL10 family.</text>
</comment>
<evidence type="ECO:0000313" key="6">
    <source>
        <dbReference type="EMBL" id="HIU62312.1"/>
    </source>
</evidence>
<keyword evidence="5" id="KW-0699">rRNA-binding</keyword>
<evidence type="ECO:0000256" key="3">
    <source>
        <dbReference type="ARBA" id="ARBA00023274"/>
    </source>
</evidence>
<name>A0A9D1ML72_9FIRM</name>
<comment type="caution">
    <text evidence="6">The sequence shown here is derived from an EMBL/GenBank/DDBJ whole genome shotgun (WGS) entry which is preliminary data.</text>
</comment>
<gene>
    <name evidence="5" type="primary">rplJ</name>
    <name evidence="6" type="ORF">IAB07_00900</name>
</gene>
<evidence type="ECO:0000256" key="4">
    <source>
        <dbReference type="ARBA" id="ARBA00035202"/>
    </source>
</evidence>
<dbReference type="InterPro" id="IPR022973">
    <property type="entry name" value="Ribosomal_uL10_bac"/>
</dbReference>
<dbReference type="Gene3D" id="3.30.70.1730">
    <property type="match status" value="1"/>
</dbReference>
<organism evidence="6 7">
    <name type="scientific">Candidatus Caccalectryoclostridium excrementigallinarum</name>
    <dbReference type="NCBI Taxonomy" id="2840710"/>
    <lineage>
        <taxon>Bacteria</taxon>
        <taxon>Bacillati</taxon>
        <taxon>Bacillota</taxon>
        <taxon>Clostridia</taxon>
        <taxon>Christensenellales</taxon>
        <taxon>Christensenellaceae</taxon>
        <taxon>Christensenellaceae incertae sedis</taxon>
        <taxon>Candidatus Caccalectryoclostridium</taxon>
    </lineage>
</organism>
<dbReference type="CDD" id="cd05797">
    <property type="entry name" value="Ribosomal_L10"/>
    <property type="match status" value="1"/>
</dbReference>
<dbReference type="HAMAP" id="MF_00362">
    <property type="entry name" value="Ribosomal_uL10"/>
    <property type="match status" value="1"/>
</dbReference>
<dbReference type="Pfam" id="PF00466">
    <property type="entry name" value="Ribosomal_L10"/>
    <property type="match status" value="1"/>
</dbReference>
<dbReference type="SUPFAM" id="SSF160369">
    <property type="entry name" value="Ribosomal protein L10-like"/>
    <property type="match status" value="1"/>
</dbReference>
<dbReference type="Gene3D" id="6.10.250.290">
    <property type="match status" value="1"/>
</dbReference>
<dbReference type="GO" id="GO:0006412">
    <property type="term" value="P:translation"/>
    <property type="evidence" value="ECO:0007669"/>
    <property type="project" value="UniProtKB-UniRule"/>
</dbReference>
<dbReference type="GO" id="GO:0005840">
    <property type="term" value="C:ribosome"/>
    <property type="evidence" value="ECO:0007669"/>
    <property type="project" value="UniProtKB-KW"/>
</dbReference>
<proteinExistence type="inferred from homology"/>
<dbReference type="AlphaFoldDB" id="A0A9D1ML72"/>
<evidence type="ECO:0000313" key="7">
    <source>
        <dbReference type="Proteomes" id="UP000824145"/>
    </source>
</evidence>
<keyword evidence="3 5" id="KW-0687">Ribonucleoprotein</keyword>
<dbReference type="PANTHER" id="PTHR11560">
    <property type="entry name" value="39S RIBOSOMAL PROTEIN L10, MITOCHONDRIAL"/>
    <property type="match status" value="1"/>
</dbReference>
<keyword evidence="5" id="KW-0694">RNA-binding</keyword>
<reference evidence="6" key="1">
    <citation type="submission" date="2020-10" db="EMBL/GenBank/DDBJ databases">
        <authorList>
            <person name="Gilroy R."/>
        </authorList>
    </citation>
    <scope>NUCLEOTIDE SEQUENCE</scope>
    <source>
        <strain evidence="6">9366</strain>
    </source>
</reference>
<evidence type="ECO:0000256" key="1">
    <source>
        <dbReference type="ARBA" id="ARBA00008889"/>
    </source>
</evidence>
<dbReference type="EMBL" id="DVNJ01000002">
    <property type="protein sequence ID" value="HIU62312.1"/>
    <property type="molecule type" value="Genomic_DNA"/>
</dbReference>
<dbReference type="InterPro" id="IPR001790">
    <property type="entry name" value="Ribosomal_uL10"/>
</dbReference>
<evidence type="ECO:0000256" key="2">
    <source>
        <dbReference type="ARBA" id="ARBA00022980"/>
    </source>
</evidence>
<evidence type="ECO:0000256" key="5">
    <source>
        <dbReference type="HAMAP-Rule" id="MF_00362"/>
    </source>
</evidence>
<comment type="subunit">
    <text evidence="5">Part of the ribosomal stalk of the 50S ribosomal subunit. The N-terminus interacts with L11 and the large rRNA to form the base of the stalk. The C-terminus forms an elongated spine to which L12 dimers bind in a sequential fashion forming a multimeric L10(L12)X complex.</text>
</comment>
<accession>A0A9D1ML72</accession>
<comment type="function">
    <text evidence="5">Forms part of the ribosomal stalk, playing a central role in the interaction of the ribosome with GTP-bound translation factors.</text>
</comment>